<dbReference type="Gene3D" id="1.10.220.160">
    <property type="match status" value="1"/>
</dbReference>
<evidence type="ECO:0000313" key="2">
    <source>
        <dbReference type="EMBL" id="CAL4089705.1"/>
    </source>
</evidence>
<evidence type="ECO:0000313" key="3">
    <source>
        <dbReference type="Proteomes" id="UP001497623"/>
    </source>
</evidence>
<dbReference type="SMART" id="SM00317">
    <property type="entry name" value="SET"/>
    <property type="match status" value="1"/>
</dbReference>
<name>A0AAV2QPU7_MEGNR</name>
<dbReference type="AlphaFoldDB" id="A0AAV2QPU7"/>
<dbReference type="InterPro" id="IPR053010">
    <property type="entry name" value="SET_SmydA-8"/>
</dbReference>
<feature type="domain" description="SET" evidence="1">
    <location>
        <begin position="70"/>
        <end position="330"/>
    </location>
</feature>
<dbReference type="EMBL" id="CAXKWB010008118">
    <property type="protein sequence ID" value="CAL4089705.1"/>
    <property type="molecule type" value="Genomic_DNA"/>
</dbReference>
<dbReference type="GO" id="GO:0008757">
    <property type="term" value="F:S-adenosylmethionine-dependent methyltransferase activity"/>
    <property type="evidence" value="ECO:0007669"/>
    <property type="project" value="UniProtKB-ARBA"/>
</dbReference>
<keyword evidence="3" id="KW-1185">Reference proteome</keyword>
<dbReference type="Gene3D" id="6.10.140.2220">
    <property type="match status" value="1"/>
</dbReference>
<organism evidence="2 3">
    <name type="scientific">Meganyctiphanes norvegica</name>
    <name type="common">Northern krill</name>
    <name type="synonym">Thysanopoda norvegica</name>
    <dbReference type="NCBI Taxonomy" id="48144"/>
    <lineage>
        <taxon>Eukaryota</taxon>
        <taxon>Metazoa</taxon>
        <taxon>Ecdysozoa</taxon>
        <taxon>Arthropoda</taxon>
        <taxon>Crustacea</taxon>
        <taxon>Multicrustacea</taxon>
        <taxon>Malacostraca</taxon>
        <taxon>Eumalacostraca</taxon>
        <taxon>Eucarida</taxon>
        <taxon>Euphausiacea</taxon>
        <taxon>Euphausiidae</taxon>
        <taxon>Meganyctiphanes</taxon>
    </lineage>
</organism>
<dbReference type="SUPFAM" id="SSF82199">
    <property type="entry name" value="SET domain"/>
    <property type="match status" value="1"/>
</dbReference>
<dbReference type="GO" id="GO:0008170">
    <property type="term" value="F:N-methyltransferase activity"/>
    <property type="evidence" value="ECO:0007669"/>
    <property type="project" value="UniProtKB-ARBA"/>
</dbReference>
<dbReference type="Pfam" id="PF00856">
    <property type="entry name" value="SET"/>
    <property type="match status" value="1"/>
</dbReference>
<proteinExistence type="predicted"/>
<sequence>MDPQTKEHIWHLDAYLTSLSVHNSAWMSSVKTATPDSPQDGNNFLTQLQQHHPQIISDEIKQDDSSEFSPPIRITWTPEEGRYLVASRDLTAGEVLFWEPPLILAPKSGVGPTCLNCLRSLPDDFIGCDGCGAPLCVPHCDGNGHTARECKAFNSRIKEPSQESQSQLEKGNIIEDTSCGTDIESDEYKENLLKKVKLLNCLMTPLRTLLLMQESSSASNVIAAMQSNAVQRSKLPIGKFLEIQLLNPLRNCLDVQISGPVLQHMCGIWDTNAFEMRLANGGVGRGLLPIAALMNHSCVPNTQHWTHNGGIMVIASTDIPEGTLLSNNYVNTFLGNIPRQTHLLTTKLFVCRCPRCSDPSELGSHASDIVCQECKTGLLQPPEESERIWKCNSCTENLPHERVRMMVQMAGKMITTSHNLNLQDKRKMLTKIHNILGKQHYLSKELQFIVLGDILQQPIQDVNLQDLKSALGIIKDLIKYIGHVEPGYTKFKGLFLLRHIQITAELLVRCHKDNRTLTSVLSEDDDDVGFALSKEDINKIILQDIKALSPLVSECGLILQYDDDAPNQELREATHKLQELQTQLASLGDQL</sequence>
<dbReference type="CDD" id="cd20071">
    <property type="entry name" value="SET_SMYD"/>
    <property type="match status" value="1"/>
</dbReference>
<reference evidence="2 3" key="1">
    <citation type="submission" date="2024-05" db="EMBL/GenBank/DDBJ databases">
        <authorList>
            <person name="Wallberg A."/>
        </authorList>
    </citation>
    <scope>NUCLEOTIDE SEQUENCE [LARGE SCALE GENOMIC DNA]</scope>
</reference>
<dbReference type="Gene3D" id="2.170.270.10">
    <property type="entry name" value="SET domain"/>
    <property type="match status" value="1"/>
</dbReference>
<comment type="caution">
    <text evidence="2">The sequence shown here is derived from an EMBL/GenBank/DDBJ whole genome shotgun (WGS) entry which is preliminary data.</text>
</comment>
<dbReference type="PANTHER" id="PTHR46455">
    <property type="entry name" value="SET AND MYND DOMAIN CONTAINING, ARTHROPOD-SPECIFIC, MEMBER 4, ISOFORM A"/>
    <property type="match status" value="1"/>
</dbReference>
<accession>A0AAV2QPU7</accession>
<dbReference type="Proteomes" id="UP001497623">
    <property type="component" value="Unassembled WGS sequence"/>
</dbReference>
<gene>
    <name evidence="2" type="ORF">MNOR_LOCUS13879</name>
</gene>
<evidence type="ECO:0000259" key="1">
    <source>
        <dbReference type="PROSITE" id="PS50280"/>
    </source>
</evidence>
<protein>
    <recommendedName>
        <fullName evidence="1">SET domain-containing protein</fullName>
    </recommendedName>
</protein>
<dbReference type="InterPro" id="IPR046341">
    <property type="entry name" value="SET_dom_sf"/>
</dbReference>
<dbReference type="GO" id="GO:0008276">
    <property type="term" value="F:protein methyltransferase activity"/>
    <property type="evidence" value="ECO:0007669"/>
    <property type="project" value="UniProtKB-ARBA"/>
</dbReference>
<dbReference type="PANTHER" id="PTHR46455:SF1">
    <property type="entry name" value="SET AND MYND DOMAIN CONTAINING, ARTHROPOD-SPECIFIC, MEMBER 2"/>
    <property type="match status" value="1"/>
</dbReference>
<dbReference type="InterPro" id="IPR001214">
    <property type="entry name" value="SET_dom"/>
</dbReference>
<dbReference type="PROSITE" id="PS50280">
    <property type="entry name" value="SET"/>
    <property type="match status" value="1"/>
</dbReference>